<name>A0A1M4V6K1_9FIRM</name>
<dbReference type="PROSITE" id="PS51257">
    <property type="entry name" value="PROKAR_LIPOPROTEIN"/>
    <property type="match status" value="1"/>
</dbReference>
<proteinExistence type="predicted"/>
<gene>
    <name evidence="1" type="ORF">SAMN02745784_01372</name>
</gene>
<dbReference type="EMBL" id="FQTY01000004">
    <property type="protein sequence ID" value="SHE64532.1"/>
    <property type="molecule type" value="Genomic_DNA"/>
</dbReference>
<evidence type="ECO:0000313" key="1">
    <source>
        <dbReference type="EMBL" id="SHE64532.1"/>
    </source>
</evidence>
<dbReference type="STRING" id="1123404.SAMN02745784_01372"/>
<accession>A0A1M4V6K1</accession>
<evidence type="ECO:0000313" key="2">
    <source>
        <dbReference type="Proteomes" id="UP000184114"/>
    </source>
</evidence>
<dbReference type="GeneID" id="90995733"/>
<reference evidence="2" key="1">
    <citation type="submission" date="2016-11" db="EMBL/GenBank/DDBJ databases">
        <authorList>
            <person name="Varghese N."/>
            <person name="Submissions S."/>
        </authorList>
    </citation>
    <scope>NUCLEOTIDE SEQUENCE [LARGE SCALE GENOMIC DNA]</scope>
    <source>
        <strain evidence="2">DSM 18095</strain>
    </source>
</reference>
<dbReference type="AlphaFoldDB" id="A0A1M4V6K1"/>
<sequence length="537" mass="61837">MKRNLLIIITVFIALFFFGCVPNKKDSLLTDDARFEEEEIKYEIEQILFSKSFQSIEPSVEIMTNNNKLKILASLGLSECSGININSIIKKGSEVNIHVSGIYDKKLPRLVVPQVIMEIKKSQLKKVEDLKFNIVYDDYEPLKIKYGINDVLNKIQSHFKISTKNSPNFNLIRAEDNTIVWDISYNNIFDKDNPETPLVNLYAKVNANTGDIINSEKVSISSSLDNGHILNYVNDGHILYKKSLSNKDTNETIEQLWVYDDASNEKIMLYSSNFKISSAQFSTNLNYVSLIEVSDSGTGLYIIPLEDKRAYKISFEDKFSPQIMKWDNKGILYLIENDDHKSIIYSYNVKNNKTNIIGVLNKNIENIVAMDNTFLITEKNQDMANKIISLTNDWKEFKLIGYGFNPKFVDKNIISYLHKDEKKDTNSLVFYNNDKNAKSSNLKCDNNLNYEAFSNEKILNYSLLPKGDIIYVRKNANNNFTLCEYSISNIKTETIANLIGDKAYYNEEKKLIYLNIVLPFDNEKTEMIYSIDLNKLN</sequence>
<organism evidence="1 2">
    <name type="scientific">Tissierella praeacuta DSM 18095</name>
    <dbReference type="NCBI Taxonomy" id="1123404"/>
    <lineage>
        <taxon>Bacteria</taxon>
        <taxon>Bacillati</taxon>
        <taxon>Bacillota</taxon>
        <taxon>Tissierellia</taxon>
        <taxon>Tissierellales</taxon>
        <taxon>Tissierellaceae</taxon>
        <taxon>Tissierella</taxon>
    </lineage>
</organism>
<dbReference type="Proteomes" id="UP000184114">
    <property type="component" value="Unassembled WGS sequence"/>
</dbReference>
<dbReference type="SUPFAM" id="SSF69304">
    <property type="entry name" value="Tricorn protease N-terminal domain"/>
    <property type="match status" value="1"/>
</dbReference>
<dbReference type="RefSeq" id="WP_072974628.1">
    <property type="nucleotide sequence ID" value="NZ_FQTY01000004.1"/>
</dbReference>
<protein>
    <submittedName>
        <fullName evidence="1">Uncharacterized protein</fullName>
    </submittedName>
</protein>
<keyword evidence="2" id="KW-1185">Reference proteome</keyword>